<proteinExistence type="predicted"/>
<evidence type="ECO:0000313" key="2">
    <source>
        <dbReference type="EMBL" id="OIJ09468.1"/>
    </source>
</evidence>
<reference evidence="2 3" key="1">
    <citation type="submission" date="2016-10" db="EMBL/GenBank/DDBJ databases">
        <title>Draft genome sequences of four alkaliphilic bacteria belonging to the Anaerobacillus genus.</title>
        <authorList>
            <person name="Bassil N.M."/>
            <person name="Lloyd J.R."/>
        </authorList>
    </citation>
    <scope>NUCLEOTIDE SEQUENCE [LARGE SCALE GENOMIC DNA]</scope>
    <source>
        <strain evidence="2 3">DSM 15340</strain>
    </source>
</reference>
<feature type="coiled-coil region" evidence="1">
    <location>
        <begin position="258"/>
        <end position="303"/>
    </location>
</feature>
<name>A0A1S2LAE9_9BACI</name>
<gene>
    <name evidence="2" type="ORF">BKP35_16570</name>
</gene>
<protein>
    <submittedName>
        <fullName evidence="2">Uncharacterized protein</fullName>
    </submittedName>
</protein>
<keyword evidence="1" id="KW-0175">Coiled coil</keyword>
<sequence length="303" mass="35300">MVDEKKKPDRKTFNPGTEWIERFDKIQEQLNKGNSDLFRAWVMELEKDLVTGELTSMSPDLARSFEEDLRKLTDALQVINNLFVNQMKGLDTKLEAERIKQQTKHEREIAAVETESAKVREENAEIKEEIAHLKLENQSIKNENEKLLPANEQLKSSVVDKENIISGLQADVLRLNEEVTKLQGMKEQNEKLLSQVSEMKDTVNDLVNQLEKAKDKLSVKKTNHEIAIQNLADKMAFEKDKALLELEKKHQVEITKTNEVYNEKIREMHLEIEKIRKDYDGKQSELISQYEQQIKELKNKSNE</sequence>
<feature type="coiled-coil region" evidence="1">
    <location>
        <begin position="62"/>
        <end position="143"/>
    </location>
</feature>
<organism evidence="2 3">
    <name type="scientific">Anaerobacillus arseniciselenatis</name>
    <dbReference type="NCBI Taxonomy" id="85682"/>
    <lineage>
        <taxon>Bacteria</taxon>
        <taxon>Bacillati</taxon>
        <taxon>Bacillota</taxon>
        <taxon>Bacilli</taxon>
        <taxon>Bacillales</taxon>
        <taxon>Bacillaceae</taxon>
        <taxon>Anaerobacillus</taxon>
    </lineage>
</organism>
<evidence type="ECO:0000256" key="1">
    <source>
        <dbReference type="SAM" id="Coils"/>
    </source>
</evidence>
<feature type="coiled-coil region" evidence="1">
    <location>
        <begin position="175"/>
        <end position="227"/>
    </location>
</feature>
<dbReference type="RefSeq" id="WP_071314493.1">
    <property type="nucleotide sequence ID" value="NZ_MLQQ01000044.1"/>
</dbReference>
<dbReference type="AlphaFoldDB" id="A0A1S2LAE9"/>
<comment type="caution">
    <text evidence="2">The sequence shown here is derived from an EMBL/GenBank/DDBJ whole genome shotgun (WGS) entry which is preliminary data.</text>
</comment>
<accession>A0A1S2LAE9</accession>
<evidence type="ECO:0000313" key="3">
    <source>
        <dbReference type="Proteomes" id="UP000180098"/>
    </source>
</evidence>
<dbReference type="EMBL" id="MLQQ01000044">
    <property type="protein sequence ID" value="OIJ09468.1"/>
    <property type="molecule type" value="Genomic_DNA"/>
</dbReference>
<keyword evidence="3" id="KW-1185">Reference proteome</keyword>
<dbReference type="Proteomes" id="UP000180098">
    <property type="component" value="Unassembled WGS sequence"/>
</dbReference>